<name>A0AAE0KVG7_9CHLO</name>
<protein>
    <submittedName>
        <fullName evidence="1">Uncharacterized protein</fullName>
    </submittedName>
</protein>
<organism evidence="1 2">
    <name type="scientific">Cymbomonas tetramitiformis</name>
    <dbReference type="NCBI Taxonomy" id="36881"/>
    <lineage>
        <taxon>Eukaryota</taxon>
        <taxon>Viridiplantae</taxon>
        <taxon>Chlorophyta</taxon>
        <taxon>Pyramimonadophyceae</taxon>
        <taxon>Pyramimonadales</taxon>
        <taxon>Pyramimonadaceae</taxon>
        <taxon>Cymbomonas</taxon>
    </lineage>
</organism>
<evidence type="ECO:0000313" key="1">
    <source>
        <dbReference type="EMBL" id="KAK3262202.1"/>
    </source>
</evidence>
<dbReference type="Proteomes" id="UP001190700">
    <property type="component" value="Unassembled WGS sequence"/>
</dbReference>
<sequence length="115" mass="12419">MWVGEEMLLAGGLEGLEAPWIFGFATEITLLLKRYSCEEDEDSKSSALHNHWTLLPEIMKALQQAFGIPAEAFASPLNLGSFECNPEYTAQDLDKALCGALMSTAADSPVLGIGL</sequence>
<dbReference type="AlphaFoldDB" id="A0AAE0KVG7"/>
<dbReference type="EMBL" id="LGRX02016392">
    <property type="protein sequence ID" value="KAK3262202.1"/>
    <property type="molecule type" value="Genomic_DNA"/>
</dbReference>
<reference evidence="1 2" key="1">
    <citation type="journal article" date="2015" name="Genome Biol. Evol.">
        <title>Comparative Genomics of a Bacterivorous Green Alga Reveals Evolutionary Causalities and Consequences of Phago-Mixotrophic Mode of Nutrition.</title>
        <authorList>
            <person name="Burns J.A."/>
            <person name="Paasch A."/>
            <person name="Narechania A."/>
            <person name="Kim E."/>
        </authorList>
    </citation>
    <scope>NUCLEOTIDE SEQUENCE [LARGE SCALE GENOMIC DNA]</scope>
    <source>
        <strain evidence="1 2">PLY_AMNH</strain>
    </source>
</reference>
<comment type="caution">
    <text evidence="1">The sequence shown here is derived from an EMBL/GenBank/DDBJ whole genome shotgun (WGS) entry which is preliminary data.</text>
</comment>
<gene>
    <name evidence="1" type="ORF">CYMTET_28928</name>
</gene>
<evidence type="ECO:0000313" key="2">
    <source>
        <dbReference type="Proteomes" id="UP001190700"/>
    </source>
</evidence>
<proteinExistence type="predicted"/>
<accession>A0AAE0KVG7</accession>
<keyword evidence="2" id="KW-1185">Reference proteome</keyword>